<name>A0A972FC99_9RHOO</name>
<evidence type="ECO:0000313" key="2">
    <source>
        <dbReference type="EMBL" id="NMG01995.1"/>
    </source>
</evidence>
<reference evidence="2" key="1">
    <citation type="submission" date="2019-12" db="EMBL/GenBank/DDBJ databases">
        <title>Comparative genomics gives insights into the taxonomy of the Azoarcus-Aromatoleum group and reveals separate origins of nif in the plant-associated Azoarcus and non-plant-associated Aromatoleum sub-groups.</title>
        <authorList>
            <person name="Lafos M."/>
            <person name="Maluk M."/>
            <person name="Batista M."/>
            <person name="Junghare M."/>
            <person name="Carmona M."/>
            <person name="Faoro H."/>
            <person name="Cruz L.M."/>
            <person name="Battistoni F."/>
            <person name="De Souza E."/>
            <person name="Pedrosa F."/>
            <person name="Chen W.-M."/>
            <person name="Poole P.S."/>
            <person name="Dixon R.A."/>
            <person name="James E.K."/>
        </authorList>
    </citation>
    <scope>NUCLEOTIDE SEQUENCE</scope>
    <source>
        <strain evidence="2">NSC3</strain>
    </source>
</reference>
<keyword evidence="3" id="KW-1185">Reference proteome</keyword>
<evidence type="ECO:0000256" key="1">
    <source>
        <dbReference type="SAM" id="SignalP"/>
    </source>
</evidence>
<organism evidence="2 3">
    <name type="scientific">Azoarcus taiwanensis</name>
    <dbReference type="NCBI Taxonomy" id="666964"/>
    <lineage>
        <taxon>Bacteria</taxon>
        <taxon>Pseudomonadati</taxon>
        <taxon>Pseudomonadota</taxon>
        <taxon>Betaproteobacteria</taxon>
        <taxon>Rhodocyclales</taxon>
        <taxon>Zoogloeaceae</taxon>
        <taxon>Azoarcus</taxon>
    </lineage>
</organism>
<sequence length="142" mass="15434">MRCLLLSILIGLVSILNVHARADEQIALVSGMDGAVAMISREEAEELYSGRTSSLRDGTPVRLLDQPPGQLRDSFYEALIRKNALQTRAHWSRMVFSGRARPPQQLTGTASVSAVVKADPNAIGYLPANEVAEGIRILLLLP</sequence>
<feature type="chain" id="PRO_5037493729" description="Phosphate ABC transporter substrate-binding protein" evidence="1">
    <location>
        <begin position="23"/>
        <end position="142"/>
    </location>
</feature>
<keyword evidence="1" id="KW-0732">Signal</keyword>
<comment type="caution">
    <text evidence="2">The sequence shown here is derived from an EMBL/GenBank/DDBJ whole genome shotgun (WGS) entry which is preliminary data.</text>
</comment>
<dbReference type="RefSeq" id="WP_168986787.1">
    <property type="nucleotide sequence ID" value="NZ_CAWPHM010000033.1"/>
</dbReference>
<gene>
    <name evidence="2" type="ORF">GPA21_03280</name>
</gene>
<evidence type="ECO:0008006" key="4">
    <source>
        <dbReference type="Google" id="ProtNLM"/>
    </source>
</evidence>
<accession>A0A972FC99</accession>
<dbReference type="Gene3D" id="3.40.190.10">
    <property type="entry name" value="Periplasmic binding protein-like II"/>
    <property type="match status" value="1"/>
</dbReference>
<evidence type="ECO:0000313" key="3">
    <source>
        <dbReference type="Proteomes" id="UP000599523"/>
    </source>
</evidence>
<dbReference type="Proteomes" id="UP000599523">
    <property type="component" value="Unassembled WGS sequence"/>
</dbReference>
<feature type="signal peptide" evidence="1">
    <location>
        <begin position="1"/>
        <end position="22"/>
    </location>
</feature>
<dbReference type="AlphaFoldDB" id="A0A972FC99"/>
<protein>
    <recommendedName>
        <fullName evidence="4">Phosphate ABC transporter substrate-binding protein</fullName>
    </recommendedName>
</protein>
<dbReference type="EMBL" id="WTVM01000012">
    <property type="protein sequence ID" value="NMG01995.1"/>
    <property type="molecule type" value="Genomic_DNA"/>
</dbReference>
<dbReference type="SUPFAM" id="SSF53850">
    <property type="entry name" value="Periplasmic binding protein-like II"/>
    <property type="match status" value="1"/>
</dbReference>
<proteinExistence type="predicted"/>